<dbReference type="Proteomes" id="UP000094527">
    <property type="component" value="Unassembled WGS sequence"/>
</dbReference>
<feature type="compositionally biased region" description="Low complexity" evidence="7">
    <location>
        <begin position="39"/>
        <end position="48"/>
    </location>
</feature>
<dbReference type="SUPFAM" id="SSF140718">
    <property type="entry name" value="Mediator hinge subcomplex-like"/>
    <property type="match status" value="1"/>
</dbReference>
<evidence type="ECO:0000256" key="1">
    <source>
        <dbReference type="ARBA" id="ARBA00004123"/>
    </source>
</evidence>
<keyword evidence="4 6" id="KW-0804">Transcription</keyword>
<evidence type="ECO:0000313" key="8">
    <source>
        <dbReference type="EMBL" id="ODM94594.1"/>
    </source>
</evidence>
<evidence type="ECO:0000256" key="3">
    <source>
        <dbReference type="ARBA" id="ARBA00023159"/>
    </source>
</evidence>
<comment type="function">
    <text evidence="6">Component of the Mediator complex, a coactivator involved in the regulated transcription of nearly all RNA polymerase II-dependent genes. Mediator functions as a bridge to convey information from gene-specific regulatory proteins to the basal RNA polymerase II transcription machinery. Mediator is recruited to promoters by direct interactions with regulatory proteins and serves as a scaffold for the assembly of a functional preinitiation complex with RNA polymerase II and the general transcription factors.</text>
</comment>
<feature type="region of interest" description="Disordered" evidence="7">
    <location>
        <begin position="130"/>
        <end position="149"/>
    </location>
</feature>
<dbReference type="Gene3D" id="6.10.280.10">
    <property type="entry name" value="Mediator complex, subunit Med21"/>
    <property type="match status" value="1"/>
</dbReference>
<keyword evidence="2 6" id="KW-0805">Transcription regulation</keyword>
<comment type="caution">
    <text evidence="8">The sequence shown here is derived from an EMBL/GenBank/DDBJ whole genome shotgun (WGS) entry which is preliminary data.</text>
</comment>
<sequence length="149" mass="16224">MADRLTQLQDAVNQQAENFCNSIGVLQQVAPPSKFPDRNGSGSNGQNGPQEDFTMTFAALIARCAKDIDFLIESLPSEDSSTELQLASLRRLEQENNDAALKLKEVIGRGEALLDRIQGALSDISQTQLDMQKLESEPSTPTTSTQSLL</sequence>
<dbReference type="GO" id="GO:0003712">
    <property type="term" value="F:transcription coregulator activity"/>
    <property type="evidence" value="ECO:0007669"/>
    <property type="project" value="TreeGrafter"/>
</dbReference>
<comment type="subunit">
    <text evidence="6">Component of the Mediator complex.</text>
</comment>
<feature type="region of interest" description="Disordered" evidence="7">
    <location>
        <begin position="30"/>
        <end position="51"/>
    </location>
</feature>
<dbReference type="AlphaFoldDB" id="A0A1D2MP15"/>
<keyword evidence="9" id="KW-1185">Reference proteome</keyword>
<dbReference type="GO" id="GO:0016592">
    <property type="term" value="C:mediator complex"/>
    <property type="evidence" value="ECO:0007669"/>
    <property type="project" value="UniProtKB-UniRule"/>
</dbReference>
<dbReference type="PANTHER" id="PTHR13381:SF0">
    <property type="entry name" value="MEDIATOR OF RNA POLYMERASE II TRANSCRIPTION SUBUNIT 21"/>
    <property type="match status" value="1"/>
</dbReference>
<organism evidence="8 9">
    <name type="scientific">Orchesella cincta</name>
    <name type="common">Springtail</name>
    <name type="synonym">Podura cincta</name>
    <dbReference type="NCBI Taxonomy" id="48709"/>
    <lineage>
        <taxon>Eukaryota</taxon>
        <taxon>Metazoa</taxon>
        <taxon>Ecdysozoa</taxon>
        <taxon>Arthropoda</taxon>
        <taxon>Hexapoda</taxon>
        <taxon>Collembola</taxon>
        <taxon>Entomobryomorpha</taxon>
        <taxon>Entomobryoidea</taxon>
        <taxon>Orchesellidae</taxon>
        <taxon>Orchesellinae</taxon>
        <taxon>Orchesella</taxon>
    </lineage>
</organism>
<name>A0A1D2MP15_ORCCI</name>
<evidence type="ECO:0000256" key="7">
    <source>
        <dbReference type="SAM" id="MobiDB-lite"/>
    </source>
</evidence>
<comment type="similarity">
    <text evidence="6">Belongs to the Mediator complex subunit 21 family.</text>
</comment>
<dbReference type="EMBL" id="LJIJ01000783">
    <property type="protein sequence ID" value="ODM94594.1"/>
    <property type="molecule type" value="Genomic_DNA"/>
</dbReference>
<evidence type="ECO:0000256" key="2">
    <source>
        <dbReference type="ARBA" id="ARBA00023015"/>
    </source>
</evidence>
<evidence type="ECO:0000256" key="5">
    <source>
        <dbReference type="ARBA" id="ARBA00023242"/>
    </source>
</evidence>
<feature type="compositionally biased region" description="Low complexity" evidence="7">
    <location>
        <begin position="137"/>
        <end position="149"/>
    </location>
</feature>
<gene>
    <name evidence="8" type="ORF">Ocin01_12079</name>
</gene>
<comment type="subcellular location">
    <subcellularLocation>
        <location evidence="1 6">Nucleus</location>
    </subcellularLocation>
</comment>
<proteinExistence type="inferred from homology"/>
<evidence type="ECO:0000256" key="6">
    <source>
        <dbReference type="RuleBase" id="RU366036"/>
    </source>
</evidence>
<dbReference type="STRING" id="48709.A0A1D2MP15"/>
<keyword evidence="5 6" id="KW-0539">Nucleus</keyword>
<evidence type="ECO:0000256" key="4">
    <source>
        <dbReference type="ARBA" id="ARBA00023163"/>
    </source>
</evidence>
<dbReference type="InterPro" id="IPR037212">
    <property type="entry name" value="Med7/Med21-like"/>
</dbReference>
<accession>A0A1D2MP15</accession>
<evidence type="ECO:0000313" key="9">
    <source>
        <dbReference type="Proteomes" id="UP000094527"/>
    </source>
</evidence>
<dbReference type="InterPro" id="IPR021384">
    <property type="entry name" value="Mediator_Med21"/>
</dbReference>
<dbReference type="PANTHER" id="PTHR13381">
    <property type="entry name" value="RNA POLYMERASE II HOLOENZYME COMPONENT SRB7"/>
    <property type="match status" value="1"/>
</dbReference>
<reference evidence="8 9" key="1">
    <citation type="journal article" date="2016" name="Genome Biol. Evol.">
        <title>Gene Family Evolution Reflects Adaptation to Soil Environmental Stressors in the Genome of the Collembolan Orchesella cincta.</title>
        <authorList>
            <person name="Faddeeva-Vakhrusheva A."/>
            <person name="Derks M.F."/>
            <person name="Anvar S.Y."/>
            <person name="Agamennone V."/>
            <person name="Suring W."/>
            <person name="Smit S."/>
            <person name="van Straalen N.M."/>
            <person name="Roelofs D."/>
        </authorList>
    </citation>
    <scope>NUCLEOTIDE SEQUENCE [LARGE SCALE GENOMIC DNA]</scope>
    <source>
        <tissue evidence="8">Mixed pool</tissue>
    </source>
</reference>
<keyword evidence="3 6" id="KW-0010">Activator</keyword>
<dbReference type="Pfam" id="PF11221">
    <property type="entry name" value="Med21"/>
    <property type="match status" value="1"/>
</dbReference>
<dbReference type="GO" id="GO:0006357">
    <property type="term" value="P:regulation of transcription by RNA polymerase II"/>
    <property type="evidence" value="ECO:0007669"/>
    <property type="project" value="TreeGrafter"/>
</dbReference>
<protein>
    <recommendedName>
        <fullName evidence="6">Mediator of RNA polymerase II transcription subunit 21</fullName>
    </recommendedName>
</protein>
<dbReference type="OMA" id="DSFPIEA"/>